<evidence type="ECO:0000259" key="4">
    <source>
        <dbReference type="PROSITE" id="PS50893"/>
    </source>
</evidence>
<dbReference type="SMART" id="SM00382">
    <property type="entry name" value="AAA"/>
    <property type="match status" value="1"/>
</dbReference>
<sequence>MSYITVDHVTREFKSFKRPEGLKKALSTLLNRSYEVKKAVEDLSFSIEKGELVGYIGPNGAGKSTTIKMLTGIITPTSGTIKTGGLVPWENRKENAKHIGVVFGQRSQLNWDLPMEDTFELYRRMYGTDKVQFRKNTQMFTELLAMHSFLNKPVRQLSLGQKMRAELAIALLHDPDILYLDEPTIGLDVVVKDKIRRFVRELNREKKTTVILTTHDMADIEEICDRIIMIDHGTLMLDQSLASFKSQGADQYYVEVAFKNLKKPLSFHGAELMKEQPFCHTYRINPRLVSMNELLSSISELFEVTDITIKKPEIDEIVRKIYTSQSGEQSGQL</sequence>
<keyword evidence="3 5" id="KW-0067">ATP-binding</keyword>
<dbReference type="PANTHER" id="PTHR42711">
    <property type="entry name" value="ABC TRANSPORTER ATP-BINDING PROTEIN"/>
    <property type="match status" value="1"/>
</dbReference>
<name>A0A2S6HR87_9FIRM</name>
<evidence type="ECO:0000256" key="1">
    <source>
        <dbReference type="ARBA" id="ARBA00022448"/>
    </source>
</evidence>
<keyword evidence="6" id="KW-1185">Reference proteome</keyword>
<dbReference type="Pfam" id="PF00005">
    <property type="entry name" value="ABC_tran"/>
    <property type="match status" value="1"/>
</dbReference>
<dbReference type="InterPro" id="IPR017871">
    <property type="entry name" value="ABC_transporter-like_CS"/>
</dbReference>
<keyword evidence="1" id="KW-0813">Transport</keyword>
<keyword evidence="2" id="KW-0547">Nucleotide-binding</keyword>
<dbReference type="InterPro" id="IPR027417">
    <property type="entry name" value="P-loop_NTPase"/>
</dbReference>
<evidence type="ECO:0000256" key="2">
    <source>
        <dbReference type="ARBA" id="ARBA00022741"/>
    </source>
</evidence>
<dbReference type="PROSITE" id="PS00211">
    <property type="entry name" value="ABC_TRANSPORTER_1"/>
    <property type="match status" value="1"/>
</dbReference>
<dbReference type="Proteomes" id="UP000237749">
    <property type="component" value="Unassembled WGS sequence"/>
</dbReference>
<proteinExistence type="predicted"/>
<dbReference type="PROSITE" id="PS50893">
    <property type="entry name" value="ABC_TRANSPORTER_2"/>
    <property type="match status" value="1"/>
</dbReference>
<gene>
    <name evidence="5" type="ORF">BXY41_10776</name>
</gene>
<dbReference type="OrthoDB" id="9785229at2"/>
<protein>
    <submittedName>
        <fullName evidence="5">ABC-2 type transport system ATP-binding protein</fullName>
    </submittedName>
</protein>
<reference evidence="5 6" key="1">
    <citation type="submission" date="2018-02" db="EMBL/GenBank/DDBJ databases">
        <title>Genomic Encyclopedia of Archaeal and Bacterial Type Strains, Phase II (KMG-II): from individual species to whole genera.</title>
        <authorList>
            <person name="Goeker M."/>
        </authorList>
    </citation>
    <scope>NUCLEOTIDE SEQUENCE [LARGE SCALE GENOMIC DNA]</scope>
    <source>
        <strain evidence="5 6">DSM 3808</strain>
    </source>
</reference>
<dbReference type="SUPFAM" id="SSF52540">
    <property type="entry name" value="P-loop containing nucleoside triphosphate hydrolases"/>
    <property type="match status" value="1"/>
</dbReference>
<dbReference type="InterPro" id="IPR050763">
    <property type="entry name" value="ABC_transporter_ATP-binding"/>
</dbReference>
<dbReference type="PANTHER" id="PTHR42711:SF1">
    <property type="entry name" value="ABC-TRANSPORT PROTEIN, ATP-BINDING COMPONENT"/>
    <property type="match status" value="1"/>
</dbReference>
<evidence type="ECO:0000256" key="3">
    <source>
        <dbReference type="ARBA" id="ARBA00022840"/>
    </source>
</evidence>
<dbReference type="RefSeq" id="WP_104437483.1">
    <property type="nucleotide sequence ID" value="NZ_PTJA01000007.1"/>
</dbReference>
<evidence type="ECO:0000313" key="5">
    <source>
        <dbReference type="EMBL" id="PPK80148.1"/>
    </source>
</evidence>
<comment type="caution">
    <text evidence="5">The sequence shown here is derived from an EMBL/GenBank/DDBJ whole genome shotgun (WGS) entry which is preliminary data.</text>
</comment>
<dbReference type="AlphaFoldDB" id="A0A2S6HR87"/>
<dbReference type="EMBL" id="PTJA01000007">
    <property type="protein sequence ID" value="PPK80148.1"/>
    <property type="molecule type" value="Genomic_DNA"/>
</dbReference>
<accession>A0A2S6HR87</accession>
<dbReference type="InterPro" id="IPR003593">
    <property type="entry name" value="AAA+_ATPase"/>
</dbReference>
<evidence type="ECO:0000313" key="6">
    <source>
        <dbReference type="Proteomes" id="UP000237749"/>
    </source>
</evidence>
<dbReference type="InterPro" id="IPR003439">
    <property type="entry name" value="ABC_transporter-like_ATP-bd"/>
</dbReference>
<dbReference type="Gene3D" id="3.40.50.300">
    <property type="entry name" value="P-loop containing nucleotide triphosphate hydrolases"/>
    <property type="match status" value="1"/>
</dbReference>
<feature type="domain" description="ABC transporter" evidence="4">
    <location>
        <begin position="17"/>
        <end position="257"/>
    </location>
</feature>
<dbReference type="GO" id="GO:0005524">
    <property type="term" value="F:ATP binding"/>
    <property type="evidence" value="ECO:0007669"/>
    <property type="project" value="UniProtKB-KW"/>
</dbReference>
<dbReference type="GO" id="GO:0016887">
    <property type="term" value="F:ATP hydrolysis activity"/>
    <property type="evidence" value="ECO:0007669"/>
    <property type="project" value="InterPro"/>
</dbReference>
<organism evidence="5 6">
    <name type="scientific">Lacrimispora xylanisolvens</name>
    <dbReference type="NCBI Taxonomy" id="384636"/>
    <lineage>
        <taxon>Bacteria</taxon>
        <taxon>Bacillati</taxon>
        <taxon>Bacillota</taxon>
        <taxon>Clostridia</taxon>
        <taxon>Lachnospirales</taxon>
        <taxon>Lachnospiraceae</taxon>
        <taxon>Lacrimispora</taxon>
    </lineage>
</organism>